<feature type="active site" description="Proton acceptor; for dehydratase activity" evidence="6">
    <location>
        <position position="13"/>
    </location>
</feature>
<dbReference type="GO" id="GO:0006633">
    <property type="term" value="P:fatty acid biosynthetic process"/>
    <property type="evidence" value="ECO:0007669"/>
    <property type="project" value="TreeGrafter"/>
</dbReference>
<evidence type="ECO:0000256" key="6">
    <source>
        <dbReference type="PROSITE-ProRule" id="PRU01363"/>
    </source>
</evidence>
<dbReference type="InterPro" id="IPR042104">
    <property type="entry name" value="PKS_dehydratase_sf"/>
</dbReference>
<evidence type="ECO:0000313" key="8">
    <source>
        <dbReference type="EMBL" id="CAJ2501397.1"/>
    </source>
</evidence>
<keyword evidence="5" id="KW-0511">Multifunctional enzyme</keyword>
<dbReference type="PROSITE" id="PS52019">
    <property type="entry name" value="PKS_MFAS_DH"/>
    <property type="match status" value="1"/>
</dbReference>
<keyword evidence="2" id="KW-0597">Phosphoprotein</keyword>
<keyword evidence="9" id="KW-1185">Reference proteome</keyword>
<dbReference type="PANTHER" id="PTHR43775">
    <property type="entry name" value="FATTY ACID SYNTHASE"/>
    <property type="match status" value="1"/>
</dbReference>
<sequence length="456" mass="49837">MLSLENVPWLKGHEVDGKIVLPGAAYIAMIGEALRQLDSEGTFSLRNVRLTAARVIQFGQTTELHTSLKPVEIENSPWYTFTISSFDGTRWISNCSGEARASSDDLVSLASAAPSRHSFPRKVDEASWFGTMKLIGLNLTGAFRGMKSISAATMANEAPATVPSPDELLRRESYALHPSSIDKCFQVLFIAAGCGLGRNMNTLSIPTFIEEIVVSRSMTDLHVVGEVGTLVNGCLTGNLTVHDGGQQVLYLKGFKSSTVTADAGAATQPIITQFQWSPSSDFVNLGDCMHPRQEIPSPWPLLEELITLCVIDHQKRIKLDDAVPPYLSLFANWMQLHTDKYISGANVFVSNGLHLQEFRGESRLARIEEIVGDLSTSSWSPYSTAIYRLFKEAPDIFAGEVNPLGILLEGGLLTRLYNASDALEFSRALYLIRNKNPRLRVLEVGSGTGGTTAKVL</sequence>
<organism evidence="8 9">
    <name type="scientific">Anthostomella pinea</name>
    <dbReference type="NCBI Taxonomy" id="933095"/>
    <lineage>
        <taxon>Eukaryota</taxon>
        <taxon>Fungi</taxon>
        <taxon>Dikarya</taxon>
        <taxon>Ascomycota</taxon>
        <taxon>Pezizomycotina</taxon>
        <taxon>Sordariomycetes</taxon>
        <taxon>Xylariomycetidae</taxon>
        <taxon>Xylariales</taxon>
        <taxon>Xylariaceae</taxon>
        <taxon>Anthostomella</taxon>
    </lineage>
</organism>
<dbReference type="GO" id="GO:0008168">
    <property type="term" value="F:methyltransferase activity"/>
    <property type="evidence" value="ECO:0007669"/>
    <property type="project" value="UniProtKB-KW"/>
</dbReference>
<dbReference type="GO" id="GO:0044550">
    <property type="term" value="P:secondary metabolite biosynthetic process"/>
    <property type="evidence" value="ECO:0007669"/>
    <property type="project" value="TreeGrafter"/>
</dbReference>
<dbReference type="Pfam" id="PF21089">
    <property type="entry name" value="PKS_DH_N"/>
    <property type="match status" value="1"/>
</dbReference>
<dbReference type="InterPro" id="IPR049552">
    <property type="entry name" value="PKS_DH_N"/>
</dbReference>
<dbReference type="InterPro" id="IPR049551">
    <property type="entry name" value="PKS_DH_C"/>
</dbReference>
<keyword evidence="3" id="KW-0489">Methyltransferase</keyword>
<evidence type="ECO:0000259" key="7">
    <source>
        <dbReference type="PROSITE" id="PS52019"/>
    </source>
</evidence>
<proteinExistence type="predicted"/>
<reference evidence="8" key="1">
    <citation type="submission" date="2023-10" db="EMBL/GenBank/DDBJ databases">
        <authorList>
            <person name="Hackl T."/>
        </authorList>
    </citation>
    <scope>NUCLEOTIDE SEQUENCE</scope>
</reference>
<evidence type="ECO:0000313" key="9">
    <source>
        <dbReference type="Proteomes" id="UP001295740"/>
    </source>
</evidence>
<evidence type="ECO:0000256" key="2">
    <source>
        <dbReference type="ARBA" id="ARBA00022553"/>
    </source>
</evidence>
<evidence type="ECO:0000256" key="3">
    <source>
        <dbReference type="ARBA" id="ARBA00022603"/>
    </source>
</evidence>
<feature type="region of interest" description="C-terminal hotdog fold" evidence="6">
    <location>
        <begin position="120"/>
        <end position="265"/>
    </location>
</feature>
<accession>A0AAI8VB41</accession>
<dbReference type="Gene3D" id="3.10.129.110">
    <property type="entry name" value="Polyketide synthase dehydratase"/>
    <property type="match status" value="1"/>
</dbReference>
<feature type="active site" description="Proton donor; for dehydratase activity" evidence="6">
    <location>
        <position position="182"/>
    </location>
</feature>
<feature type="region of interest" description="N-terminal hotdog fold" evidence="6">
    <location>
        <begin position="1"/>
        <end position="106"/>
    </location>
</feature>
<evidence type="ECO:0000256" key="4">
    <source>
        <dbReference type="ARBA" id="ARBA00022679"/>
    </source>
</evidence>
<evidence type="ECO:0000256" key="5">
    <source>
        <dbReference type="ARBA" id="ARBA00023268"/>
    </source>
</evidence>
<dbReference type="Proteomes" id="UP001295740">
    <property type="component" value="Unassembled WGS sequence"/>
</dbReference>
<keyword evidence="1" id="KW-0596">Phosphopantetheine</keyword>
<feature type="domain" description="PKS/mFAS DH" evidence="7">
    <location>
        <begin position="1"/>
        <end position="265"/>
    </location>
</feature>
<comment type="caution">
    <text evidence="8">The sequence shown here is derived from an EMBL/GenBank/DDBJ whole genome shotgun (WGS) entry which is preliminary data.</text>
</comment>
<dbReference type="InterPro" id="IPR049900">
    <property type="entry name" value="PKS_mFAS_DH"/>
</dbReference>
<dbReference type="GO" id="GO:0032259">
    <property type="term" value="P:methylation"/>
    <property type="evidence" value="ECO:0007669"/>
    <property type="project" value="UniProtKB-KW"/>
</dbReference>
<dbReference type="Gene3D" id="3.40.50.150">
    <property type="entry name" value="Vaccinia Virus protein VP39"/>
    <property type="match status" value="1"/>
</dbReference>
<gene>
    <name evidence="8" type="ORF">KHLLAP_LOCUS1865</name>
</gene>
<dbReference type="EMBL" id="CAUWAG010000003">
    <property type="protein sequence ID" value="CAJ2501397.1"/>
    <property type="molecule type" value="Genomic_DNA"/>
</dbReference>
<dbReference type="InterPro" id="IPR050091">
    <property type="entry name" value="PKS_NRPS_Biosynth_Enz"/>
</dbReference>
<dbReference type="PANTHER" id="PTHR43775:SF49">
    <property type="entry name" value="SYNTHASE, PUTATIVE (JCVI)-RELATED"/>
    <property type="match status" value="1"/>
</dbReference>
<dbReference type="Pfam" id="PF14765">
    <property type="entry name" value="PS-DH"/>
    <property type="match status" value="1"/>
</dbReference>
<dbReference type="InterPro" id="IPR020807">
    <property type="entry name" value="PKS_DH"/>
</dbReference>
<evidence type="ECO:0000256" key="1">
    <source>
        <dbReference type="ARBA" id="ARBA00022450"/>
    </source>
</evidence>
<dbReference type="GO" id="GO:0004312">
    <property type="term" value="F:fatty acid synthase activity"/>
    <property type="evidence" value="ECO:0007669"/>
    <property type="project" value="TreeGrafter"/>
</dbReference>
<dbReference type="InterPro" id="IPR029063">
    <property type="entry name" value="SAM-dependent_MTases_sf"/>
</dbReference>
<dbReference type="AlphaFoldDB" id="A0AAI8VB41"/>
<protein>
    <submittedName>
        <fullName evidence="8">Uu.00g042500.m01.CDS01</fullName>
    </submittedName>
</protein>
<dbReference type="SMART" id="SM00826">
    <property type="entry name" value="PKS_DH"/>
    <property type="match status" value="1"/>
</dbReference>
<name>A0AAI8VB41_9PEZI</name>
<keyword evidence="4" id="KW-0808">Transferase</keyword>